<sequence length="225" mass="26510">MAITESSADQFYLIRQLYFQKPVLASQFLFARYFLRLAREVDSLFWHCLLMVAFDALFHQLDQVPGILLSLFGFANSQFLDILPAVDQLFIGWFNVSVEFASKAPSEYLYNFILFTNIVQIYIKTYFTPSMKLTKKYILECLNQNNQFRVDSEEQFANILSLNIQLDISSSHCVTQVILSIYKNLRPAKLISNIYFLFKSQSIQLRLIFQIIKFLIYHLLQTWWS</sequence>
<keyword evidence="2" id="KW-1185">Reference proteome</keyword>
<dbReference type="EMBL" id="CAXDID020000295">
    <property type="protein sequence ID" value="CAL6072359.1"/>
    <property type="molecule type" value="Genomic_DNA"/>
</dbReference>
<name>A0ABP1KY51_9EUKA</name>
<reference evidence="1 2" key="1">
    <citation type="submission" date="2024-07" db="EMBL/GenBank/DDBJ databases">
        <authorList>
            <person name="Akdeniz Z."/>
        </authorList>
    </citation>
    <scope>NUCLEOTIDE SEQUENCE [LARGE SCALE GENOMIC DNA]</scope>
</reference>
<protein>
    <submittedName>
        <fullName evidence="1">Hypothetical_protein</fullName>
    </submittedName>
</protein>
<accession>A0ABP1KY51</accession>
<organism evidence="1 2">
    <name type="scientific">Hexamita inflata</name>
    <dbReference type="NCBI Taxonomy" id="28002"/>
    <lineage>
        <taxon>Eukaryota</taxon>
        <taxon>Metamonada</taxon>
        <taxon>Diplomonadida</taxon>
        <taxon>Hexamitidae</taxon>
        <taxon>Hexamitinae</taxon>
        <taxon>Hexamita</taxon>
    </lineage>
</organism>
<proteinExistence type="predicted"/>
<dbReference type="Proteomes" id="UP001642409">
    <property type="component" value="Unassembled WGS sequence"/>
</dbReference>
<comment type="caution">
    <text evidence="1">The sequence shown here is derived from an EMBL/GenBank/DDBJ whole genome shotgun (WGS) entry which is preliminary data.</text>
</comment>
<evidence type="ECO:0000313" key="2">
    <source>
        <dbReference type="Proteomes" id="UP001642409"/>
    </source>
</evidence>
<gene>
    <name evidence="1" type="ORF">HINF_LOCUS55585</name>
</gene>
<evidence type="ECO:0000313" key="1">
    <source>
        <dbReference type="EMBL" id="CAL6072359.1"/>
    </source>
</evidence>